<protein>
    <recommendedName>
        <fullName evidence="1">Endonuclease/exonuclease/phosphatase domain-containing protein</fullName>
    </recommendedName>
</protein>
<evidence type="ECO:0000313" key="4">
    <source>
        <dbReference type="Proteomes" id="UP000245059"/>
    </source>
</evidence>
<keyword evidence="5" id="KW-1185">Reference proteome</keyword>
<dbReference type="PANTHER" id="PTHR42834">
    <property type="entry name" value="ENDONUCLEASE/EXONUCLEASE/PHOSPHATASE FAMILY PROTEIN (AFU_ORTHOLOGUE AFUA_3G09210)"/>
    <property type="match status" value="1"/>
</dbReference>
<dbReference type="Proteomes" id="UP000245217">
    <property type="component" value="Unassembled WGS sequence"/>
</dbReference>
<dbReference type="AlphaFoldDB" id="A0A2U2AR53"/>
<dbReference type="SUPFAM" id="SSF56219">
    <property type="entry name" value="DNase I-like"/>
    <property type="match status" value="1"/>
</dbReference>
<proteinExistence type="predicted"/>
<reference evidence="2" key="1">
    <citation type="journal article" date="2018" name="Genome Announc.">
        <title>Ignatzschineria cameli sp. nov., isolated from necrotic foot tissue of dromedaries (Camelus dromedarius) and associated maggots (Wohlfahrtia species) in Dubai.</title>
        <authorList>
            <person name="Tsang C.C."/>
            <person name="Tang J.Y."/>
            <person name="Fong J.Y."/>
            <person name="Kinne J."/>
            <person name="Lee H.H."/>
            <person name="Joseph M."/>
            <person name="Jose S."/>
            <person name="Schuster R.K."/>
            <person name="Tang Y."/>
            <person name="Sivakumar S."/>
            <person name="Chen J.H."/>
            <person name="Teng J.L."/>
            <person name="Lau S.K."/>
            <person name="Wernery U."/>
            <person name="Woo P.C."/>
        </authorList>
    </citation>
    <scope>NUCLEOTIDE SEQUENCE</scope>
    <source>
        <strain evidence="2">UAE-HKU57</strain>
        <strain evidence="3">UAE-HKU58</strain>
    </source>
</reference>
<feature type="domain" description="Endonuclease/exonuclease/phosphatase" evidence="1">
    <location>
        <begin position="16"/>
        <end position="276"/>
    </location>
</feature>
<dbReference type="OrthoDB" id="7175628at2"/>
<reference evidence="4 5" key="2">
    <citation type="submission" date="2018-05" db="EMBL/GenBank/DDBJ databases">
        <title>Ignatzschineria dubaiensis sp. nov., isolated from necrotic foot tissues of dromedaries (Camelus dromedarius) and associated maggots in Dubai, United Arab Emirates.</title>
        <authorList>
            <person name="Tsang C.C."/>
            <person name="Tang J.Y.M."/>
            <person name="Fong J.Y.H."/>
            <person name="Kinne J."/>
            <person name="Lee H.H."/>
            <person name="Joseph M."/>
            <person name="Jose S."/>
            <person name="Schuster R.K."/>
            <person name="Tang Y."/>
            <person name="Sivakumar S."/>
            <person name="Chen J.H.K."/>
            <person name="Teng J.L.L."/>
            <person name="Lau S.K.P."/>
            <person name="Wernery U."/>
            <person name="Woo P.C.Y."/>
        </authorList>
    </citation>
    <scope>NUCLEOTIDE SEQUENCE [LARGE SCALE GENOMIC DNA]</scope>
    <source>
        <strain evidence="4">UAE-HKU57</strain>
        <strain evidence="5">UAE-HKU58</strain>
    </source>
</reference>
<dbReference type="InterPro" id="IPR005135">
    <property type="entry name" value="Endo/exonuclease/phosphatase"/>
</dbReference>
<dbReference type="EMBL" id="QEWW01000003">
    <property type="protein sequence ID" value="PWD86366.1"/>
    <property type="molecule type" value="Genomic_DNA"/>
</dbReference>
<evidence type="ECO:0000313" key="2">
    <source>
        <dbReference type="EMBL" id="PWD86366.1"/>
    </source>
</evidence>
<organism evidence="2 4">
    <name type="scientific">Ignatzschineria cameli</name>
    <dbReference type="NCBI Taxonomy" id="2182793"/>
    <lineage>
        <taxon>Bacteria</taxon>
        <taxon>Pseudomonadati</taxon>
        <taxon>Pseudomonadota</taxon>
        <taxon>Gammaproteobacteria</taxon>
        <taxon>Cardiobacteriales</taxon>
        <taxon>Ignatzschineriaceae</taxon>
        <taxon>Ignatzschineria</taxon>
    </lineage>
</organism>
<dbReference type="Pfam" id="PF03372">
    <property type="entry name" value="Exo_endo_phos"/>
    <property type="match status" value="1"/>
</dbReference>
<dbReference type="InterPro" id="IPR036691">
    <property type="entry name" value="Endo/exonu/phosph_ase_sf"/>
</dbReference>
<dbReference type="Gene3D" id="3.60.10.10">
    <property type="entry name" value="Endonuclease/exonuclease/phosphatase"/>
    <property type="match status" value="1"/>
</dbReference>
<comment type="caution">
    <text evidence="2">The sequence shown here is derived from an EMBL/GenBank/DDBJ whole genome shotgun (WGS) entry which is preliminary data.</text>
</comment>
<dbReference type="GO" id="GO:0003824">
    <property type="term" value="F:catalytic activity"/>
    <property type="evidence" value="ECO:0007669"/>
    <property type="project" value="InterPro"/>
</dbReference>
<evidence type="ECO:0000259" key="1">
    <source>
        <dbReference type="Pfam" id="PF03372"/>
    </source>
</evidence>
<dbReference type="PANTHER" id="PTHR42834:SF1">
    <property type="entry name" value="ENDONUCLEASE_EXONUCLEASE_PHOSPHATASE FAMILY PROTEIN (AFU_ORTHOLOGUE AFUA_3G09210)"/>
    <property type="match status" value="1"/>
</dbReference>
<name>A0A2U2AR53_9GAMM</name>
<sequence>MPLILDHSFDLSIASCNVQNLYEGSSIQKLFHFIIALDDPLNLPDIIALQEIGAKTKSDHPRAEAIIGDWICQQIAQRSGIRYRYLDLPPTNESSGGAADLNIRPAFLVKESLSVQQLQTLPTMSCFSGDEQQFFSASRYPLALTIDYHGHPLMLINCHLKSQNAKTNQDKKRARKQRNQQAQAIYNFYTQQLPNHYIILLGDFNDTPNSQTLEILQSKELRSIWKDLPGRLYTTKHRNRPVILDYILVDHRLSYHNPQAHHINTNLYYTFRYSDHDPISVQISAIPPLKPLEEASSICHNIPSK</sequence>
<gene>
    <name evidence="2" type="ORF">DC077_06425</name>
    <name evidence="3" type="ORF">DC078_05500</name>
</gene>
<dbReference type="RefSeq" id="WP_109201593.1">
    <property type="nucleotide sequence ID" value="NZ_QEWS01000004.1"/>
</dbReference>
<accession>A0A2U2AR53</accession>
<dbReference type="EMBL" id="QEWV01000004">
    <property type="protein sequence ID" value="PWD92484.1"/>
    <property type="molecule type" value="Genomic_DNA"/>
</dbReference>
<evidence type="ECO:0000313" key="3">
    <source>
        <dbReference type="EMBL" id="PWD92484.1"/>
    </source>
</evidence>
<evidence type="ECO:0000313" key="5">
    <source>
        <dbReference type="Proteomes" id="UP000245217"/>
    </source>
</evidence>
<dbReference type="Proteomes" id="UP000245059">
    <property type="component" value="Unassembled WGS sequence"/>
</dbReference>